<dbReference type="InterPro" id="IPR011010">
    <property type="entry name" value="DNA_brk_join_enz"/>
</dbReference>
<dbReference type="GO" id="GO:0003677">
    <property type="term" value="F:DNA binding"/>
    <property type="evidence" value="ECO:0007669"/>
    <property type="project" value="UniProtKB-UniRule"/>
</dbReference>
<evidence type="ECO:0000256" key="4">
    <source>
        <dbReference type="ARBA" id="ARBA00022829"/>
    </source>
</evidence>
<evidence type="ECO:0000259" key="10">
    <source>
        <dbReference type="PROSITE" id="PS51898"/>
    </source>
</evidence>
<keyword evidence="8" id="KW-0131">Cell cycle</keyword>
<dbReference type="PANTHER" id="PTHR30349:SF77">
    <property type="entry name" value="TYROSINE RECOMBINASE XERC"/>
    <property type="match status" value="1"/>
</dbReference>
<dbReference type="PANTHER" id="PTHR30349">
    <property type="entry name" value="PHAGE INTEGRASE-RELATED"/>
    <property type="match status" value="1"/>
</dbReference>
<comment type="subcellular location">
    <subcellularLocation>
        <location evidence="1">Cytoplasm</location>
    </subcellularLocation>
</comment>
<evidence type="ECO:0000256" key="9">
    <source>
        <dbReference type="PROSITE-ProRule" id="PRU01248"/>
    </source>
</evidence>
<comment type="caution">
    <text evidence="12">The sequence shown here is derived from an EMBL/GenBank/DDBJ whole genome shotgun (WGS) entry which is preliminary data.</text>
</comment>
<dbReference type="Pfam" id="PF00589">
    <property type="entry name" value="Phage_integrase"/>
    <property type="match status" value="1"/>
</dbReference>
<dbReference type="GO" id="GO:0051301">
    <property type="term" value="P:cell division"/>
    <property type="evidence" value="ECO:0007669"/>
    <property type="project" value="UniProtKB-KW"/>
</dbReference>
<evidence type="ECO:0000256" key="7">
    <source>
        <dbReference type="ARBA" id="ARBA00023172"/>
    </source>
</evidence>
<dbReference type="GO" id="GO:0006310">
    <property type="term" value="P:DNA recombination"/>
    <property type="evidence" value="ECO:0007669"/>
    <property type="project" value="UniProtKB-KW"/>
</dbReference>
<keyword evidence="2" id="KW-0963">Cytoplasm</keyword>
<feature type="domain" description="Core-binding (CB)" evidence="11">
    <location>
        <begin position="19"/>
        <end position="134"/>
    </location>
</feature>
<evidence type="ECO:0000256" key="5">
    <source>
        <dbReference type="ARBA" id="ARBA00022908"/>
    </source>
</evidence>
<dbReference type="AlphaFoldDB" id="V7HYY1"/>
<dbReference type="PROSITE" id="PS51898">
    <property type="entry name" value="TYR_RECOMBINASE"/>
    <property type="match status" value="1"/>
</dbReference>
<accession>V7HYY1</accession>
<reference evidence="12 13" key="1">
    <citation type="journal article" date="2014" name="Genome Announc.">
        <title>The Genome of the Predominant Equine Lactobacillus Species, Lactobacillus equi, Is Reflective of Its Lifestyle Adaptations to an Herbivorous Host.</title>
        <authorList>
            <person name="O'Donnell M.M."/>
            <person name="Harris H.M."/>
            <person name="O'Toole P.W."/>
            <person name="Ross R.P."/>
        </authorList>
    </citation>
    <scope>NUCLEOTIDE SEQUENCE [LARGE SCALE GENOMIC DNA]</scope>
    <source>
        <strain evidence="12 13">DPC 6820</strain>
    </source>
</reference>
<sequence length="369" mass="42384">MWTILLHDEAIIKIDKLKAQLPAYISEFITVKTADEYSPATLLEYLKNFHQFCQWLINQKKVSASITADISVGELDKITLRDATEYKSYLLSRHKMNTKRVDQNGQALPSDELLAKPTIQRHITALKVIFKYLAKSANNHQNKPFLSHNIMEDLSNVTQRQTLQARADAIEDKLFLGDESQAYLDFIENIYPQNLTPRALLFHKRDLERNLALNALMLASGLRLSEVVGINLDDLDFENNRVSVLRKGSKKDSVRIAAFAMEYLDRYRQIRDSRYHPDKYEKAFFLTLTKGHSQRITGSAIEKMVAKYSKEFKVRVTPHKLRHTLATRLYQETNNLVLTAQQLGHSSTTTTTLYTHINNDAASDALNRL</sequence>
<evidence type="ECO:0000313" key="12">
    <source>
        <dbReference type="EMBL" id="ETA74251.1"/>
    </source>
</evidence>
<proteinExistence type="predicted"/>
<dbReference type="NCBIfam" id="NF003462">
    <property type="entry name" value="PRK05084.1"/>
    <property type="match status" value="1"/>
</dbReference>
<evidence type="ECO:0000259" key="11">
    <source>
        <dbReference type="PROSITE" id="PS51900"/>
    </source>
</evidence>
<dbReference type="Gene3D" id="1.10.150.130">
    <property type="match status" value="1"/>
</dbReference>
<dbReference type="SUPFAM" id="SSF56349">
    <property type="entry name" value="DNA breaking-rejoining enzymes"/>
    <property type="match status" value="1"/>
</dbReference>
<evidence type="ECO:0000256" key="1">
    <source>
        <dbReference type="ARBA" id="ARBA00004496"/>
    </source>
</evidence>
<dbReference type="GO" id="GO:0015074">
    <property type="term" value="P:DNA integration"/>
    <property type="evidence" value="ECO:0007669"/>
    <property type="project" value="UniProtKB-KW"/>
</dbReference>
<keyword evidence="6 9" id="KW-0238">DNA-binding</keyword>
<dbReference type="InterPro" id="IPR050090">
    <property type="entry name" value="Tyrosine_recombinase_XerCD"/>
</dbReference>
<organism evidence="12 13">
    <name type="scientific">Ligilactobacillus equi DPC 6820</name>
    <dbReference type="NCBI Taxonomy" id="1392007"/>
    <lineage>
        <taxon>Bacteria</taxon>
        <taxon>Bacillati</taxon>
        <taxon>Bacillota</taxon>
        <taxon>Bacilli</taxon>
        <taxon>Lactobacillales</taxon>
        <taxon>Lactobacillaceae</taxon>
        <taxon>Ligilactobacillus</taxon>
    </lineage>
</organism>
<keyword evidence="5" id="KW-0229">DNA integration</keyword>
<evidence type="ECO:0000256" key="3">
    <source>
        <dbReference type="ARBA" id="ARBA00022618"/>
    </source>
</evidence>
<evidence type="ECO:0000256" key="2">
    <source>
        <dbReference type="ARBA" id="ARBA00022490"/>
    </source>
</evidence>
<dbReference type="PROSITE" id="PS51900">
    <property type="entry name" value="CB"/>
    <property type="match status" value="1"/>
</dbReference>
<dbReference type="GO" id="GO:0007059">
    <property type="term" value="P:chromosome segregation"/>
    <property type="evidence" value="ECO:0007669"/>
    <property type="project" value="UniProtKB-KW"/>
</dbReference>
<protein>
    <submittedName>
        <fullName evidence="12">Site-specific tyrosine recombinase XerS</fullName>
    </submittedName>
</protein>
<dbReference type="InterPro" id="IPR013762">
    <property type="entry name" value="Integrase-like_cat_sf"/>
</dbReference>
<dbReference type="InterPro" id="IPR002104">
    <property type="entry name" value="Integrase_catalytic"/>
</dbReference>
<gene>
    <name evidence="12" type="ORF">LEQ_2301</name>
</gene>
<dbReference type="PATRIC" id="fig|1392007.3.peg.938"/>
<dbReference type="Gene3D" id="1.10.443.10">
    <property type="entry name" value="Intergrase catalytic core"/>
    <property type="match status" value="1"/>
</dbReference>
<name>V7HYY1_9LACO</name>
<dbReference type="InterPro" id="IPR010998">
    <property type="entry name" value="Integrase_recombinase_N"/>
</dbReference>
<dbReference type="EMBL" id="AWWH01000107">
    <property type="protein sequence ID" value="ETA74251.1"/>
    <property type="molecule type" value="Genomic_DNA"/>
</dbReference>
<keyword evidence="13" id="KW-1185">Reference proteome</keyword>
<feature type="domain" description="Tyr recombinase" evidence="10">
    <location>
        <begin position="170"/>
        <end position="367"/>
    </location>
</feature>
<keyword evidence="7" id="KW-0233">DNA recombination</keyword>
<keyword evidence="4" id="KW-0159">Chromosome partition</keyword>
<evidence type="ECO:0000256" key="6">
    <source>
        <dbReference type="ARBA" id="ARBA00023125"/>
    </source>
</evidence>
<dbReference type="InterPro" id="IPR044068">
    <property type="entry name" value="CB"/>
</dbReference>
<evidence type="ECO:0000256" key="8">
    <source>
        <dbReference type="ARBA" id="ARBA00023306"/>
    </source>
</evidence>
<evidence type="ECO:0000313" key="13">
    <source>
        <dbReference type="Proteomes" id="UP000018559"/>
    </source>
</evidence>
<dbReference type="GO" id="GO:0005737">
    <property type="term" value="C:cytoplasm"/>
    <property type="evidence" value="ECO:0007669"/>
    <property type="project" value="UniProtKB-SubCell"/>
</dbReference>
<dbReference type="Proteomes" id="UP000018559">
    <property type="component" value="Unassembled WGS sequence"/>
</dbReference>
<keyword evidence="3" id="KW-0132">Cell division</keyword>